<keyword evidence="2" id="KW-1003">Cell membrane</keyword>
<evidence type="ECO:0000256" key="2">
    <source>
        <dbReference type="ARBA" id="ARBA00022475"/>
    </source>
</evidence>
<name>A0A916X906_9ACTN</name>
<dbReference type="PANTHER" id="PTHR30086">
    <property type="entry name" value="ARGININE EXPORTER PROTEIN ARGO"/>
    <property type="match status" value="1"/>
</dbReference>
<sequence>MLAEVGPPVEVHQYVLLIGVWAVAVVAPGPDTVVVLRQSIVGSRTSGLAAAAGIVVGIALWIVLAMAGVAALVSAHPALLPILQVLGGGFLVILGVSGLRAKPSRTAAAAHGRSFWIGLATNLANPKALVFFAAVFATLVPVTASLGERTAVFAILVTGEWLWFSMLAVFASSHGGWLSRKERPLNTAASLVIAALGGASILAGAATLSGVR</sequence>
<proteinExistence type="predicted"/>
<evidence type="ECO:0000256" key="1">
    <source>
        <dbReference type="ARBA" id="ARBA00004651"/>
    </source>
</evidence>
<evidence type="ECO:0000313" key="7">
    <source>
        <dbReference type="EMBL" id="GGC53392.1"/>
    </source>
</evidence>
<feature type="transmembrane region" description="Helical" evidence="6">
    <location>
        <begin position="185"/>
        <end position="208"/>
    </location>
</feature>
<evidence type="ECO:0000256" key="6">
    <source>
        <dbReference type="SAM" id="Phobius"/>
    </source>
</evidence>
<evidence type="ECO:0000256" key="4">
    <source>
        <dbReference type="ARBA" id="ARBA00022989"/>
    </source>
</evidence>
<comment type="caution">
    <text evidence="7">The sequence shown here is derived from an EMBL/GenBank/DDBJ whole genome shotgun (WGS) entry which is preliminary data.</text>
</comment>
<keyword evidence="4 6" id="KW-1133">Transmembrane helix</keyword>
<evidence type="ECO:0000256" key="5">
    <source>
        <dbReference type="ARBA" id="ARBA00023136"/>
    </source>
</evidence>
<evidence type="ECO:0000313" key="8">
    <source>
        <dbReference type="Proteomes" id="UP000641514"/>
    </source>
</evidence>
<feature type="transmembrane region" description="Helical" evidence="6">
    <location>
        <begin position="14"/>
        <end position="36"/>
    </location>
</feature>
<evidence type="ECO:0000256" key="3">
    <source>
        <dbReference type="ARBA" id="ARBA00022692"/>
    </source>
</evidence>
<evidence type="ECO:0008006" key="9">
    <source>
        <dbReference type="Google" id="ProtNLM"/>
    </source>
</evidence>
<keyword evidence="3 6" id="KW-0812">Transmembrane</keyword>
<dbReference type="AlphaFoldDB" id="A0A916X906"/>
<reference evidence="7" key="2">
    <citation type="submission" date="2020-09" db="EMBL/GenBank/DDBJ databases">
        <authorList>
            <person name="Sun Q."/>
            <person name="Zhou Y."/>
        </authorList>
    </citation>
    <scope>NUCLEOTIDE SEQUENCE</scope>
    <source>
        <strain evidence="7">CGMCC 1.15478</strain>
    </source>
</reference>
<organism evidence="7 8">
    <name type="scientific">Hoyosella rhizosphaerae</name>
    <dbReference type="NCBI Taxonomy" id="1755582"/>
    <lineage>
        <taxon>Bacteria</taxon>
        <taxon>Bacillati</taxon>
        <taxon>Actinomycetota</taxon>
        <taxon>Actinomycetes</taxon>
        <taxon>Mycobacteriales</taxon>
        <taxon>Hoyosellaceae</taxon>
        <taxon>Hoyosella</taxon>
    </lineage>
</organism>
<dbReference type="RefSeq" id="WP_188669847.1">
    <property type="nucleotide sequence ID" value="NZ_BMJH01000001.1"/>
</dbReference>
<feature type="transmembrane region" description="Helical" evidence="6">
    <location>
        <begin position="152"/>
        <end position="173"/>
    </location>
</feature>
<dbReference type="PANTHER" id="PTHR30086:SF17">
    <property type="entry name" value="LYSE FAMILY TRANSLOCATOR"/>
    <property type="match status" value="1"/>
</dbReference>
<dbReference type="EMBL" id="BMJH01000001">
    <property type="protein sequence ID" value="GGC53392.1"/>
    <property type="molecule type" value="Genomic_DNA"/>
</dbReference>
<protein>
    <recommendedName>
        <fullName evidence="9">LysE family translocator</fullName>
    </recommendedName>
</protein>
<dbReference type="Pfam" id="PF01810">
    <property type="entry name" value="LysE"/>
    <property type="match status" value="1"/>
</dbReference>
<dbReference type="InterPro" id="IPR001123">
    <property type="entry name" value="LeuE-type"/>
</dbReference>
<feature type="transmembrane region" description="Helical" evidence="6">
    <location>
        <begin position="48"/>
        <end position="72"/>
    </location>
</feature>
<dbReference type="Proteomes" id="UP000641514">
    <property type="component" value="Unassembled WGS sequence"/>
</dbReference>
<comment type="subcellular location">
    <subcellularLocation>
        <location evidence="1">Cell membrane</location>
        <topology evidence="1">Multi-pass membrane protein</topology>
    </subcellularLocation>
</comment>
<dbReference type="GO" id="GO:0015171">
    <property type="term" value="F:amino acid transmembrane transporter activity"/>
    <property type="evidence" value="ECO:0007669"/>
    <property type="project" value="TreeGrafter"/>
</dbReference>
<keyword evidence="5 6" id="KW-0472">Membrane</keyword>
<reference evidence="7" key="1">
    <citation type="journal article" date="2014" name="Int. J. Syst. Evol. Microbiol.">
        <title>Complete genome sequence of Corynebacterium casei LMG S-19264T (=DSM 44701T), isolated from a smear-ripened cheese.</title>
        <authorList>
            <consortium name="US DOE Joint Genome Institute (JGI-PGF)"/>
            <person name="Walter F."/>
            <person name="Albersmeier A."/>
            <person name="Kalinowski J."/>
            <person name="Ruckert C."/>
        </authorList>
    </citation>
    <scope>NUCLEOTIDE SEQUENCE</scope>
    <source>
        <strain evidence="7">CGMCC 1.15478</strain>
    </source>
</reference>
<keyword evidence="8" id="KW-1185">Reference proteome</keyword>
<accession>A0A916X906</accession>
<gene>
    <name evidence="7" type="ORF">GCM10011410_02180</name>
</gene>
<feature type="transmembrane region" description="Helical" evidence="6">
    <location>
        <begin position="78"/>
        <end position="96"/>
    </location>
</feature>
<dbReference type="GO" id="GO:0005886">
    <property type="term" value="C:plasma membrane"/>
    <property type="evidence" value="ECO:0007669"/>
    <property type="project" value="UniProtKB-SubCell"/>
</dbReference>